<evidence type="ECO:0000313" key="2">
    <source>
        <dbReference type="Proteomes" id="UP000282388"/>
    </source>
</evidence>
<gene>
    <name evidence="1" type="ORF">D7V32_11480</name>
</gene>
<dbReference type="Proteomes" id="UP000282388">
    <property type="component" value="Unassembled WGS sequence"/>
</dbReference>
<organism evidence="1 2">
    <name type="scientific">Acinetobacter tianfuensis</name>
    <dbReference type="NCBI Taxonomy" id="2419603"/>
    <lineage>
        <taxon>Bacteria</taxon>
        <taxon>Pseudomonadati</taxon>
        <taxon>Pseudomonadota</taxon>
        <taxon>Gammaproteobacteria</taxon>
        <taxon>Moraxellales</taxon>
        <taxon>Moraxellaceae</taxon>
        <taxon>Acinetobacter</taxon>
    </lineage>
</organism>
<accession>A0A3A8E6Q7</accession>
<sequence>MIDVFAEFFEVDKENPALITHNISKLHQQVFDIKKFCIGTVFLEKQYNKWSLPICQSFQSIHLHTSHSNFINGYNTEHLFLIETTHDAIVEKYDHYKILDQNILNEVIQLLDDRLSAILQSEASDNVKLYIQTQINMLINNLKNYEVFGLNDFHKTIDSTIGHIVTNKEYQSYSQTQEAKSFFNELLKITGMLEITESATQSILNTQQLIQSIIGS</sequence>
<proteinExistence type="predicted"/>
<dbReference type="AlphaFoldDB" id="A0A3A8E6Q7"/>
<protein>
    <submittedName>
        <fullName evidence="1">Uncharacterized protein</fullName>
    </submittedName>
</protein>
<comment type="caution">
    <text evidence="1">The sequence shown here is derived from an EMBL/GenBank/DDBJ whole genome shotgun (WGS) entry which is preliminary data.</text>
</comment>
<dbReference type="EMBL" id="RAXV01000025">
    <property type="protein sequence ID" value="RKG30305.1"/>
    <property type="molecule type" value="Genomic_DNA"/>
</dbReference>
<reference evidence="1 2" key="1">
    <citation type="submission" date="2018-09" db="EMBL/GenBank/DDBJ databases">
        <title>The draft genome of Acinetobacter spp. strains.</title>
        <authorList>
            <person name="Qin J."/>
            <person name="Feng Y."/>
            <person name="Zong Z."/>
        </authorList>
    </citation>
    <scope>NUCLEOTIDE SEQUENCE [LARGE SCALE GENOMIC DNA]</scope>
    <source>
        <strain evidence="1 2">WCHAc060012</strain>
    </source>
</reference>
<keyword evidence="2" id="KW-1185">Reference proteome</keyword>
<name>A0A3A8E6Q7_9GAMM</name>
<evidence type="ECO:0000313" key="1">
    <source>
        <dbReference type="EMBL" id="RKG30305.1"/>
    </source>
</evidence>